<feature type="binding site" evidence="13">
    <location>
        <position position="92"/>
    </location>
    <ligand>
        <name>Zn(2+)</name>
        <dbReference type="ChEBI" id="CHEBI:29105"/>
    </ligand>
</feature>
<dbReference type="RefSeq" id="WP_184424794.1">
    <property type="nucleotide sequence ID" value="NZ_AP027362.1"/>
</dbReference>
<feature type="site" description="Stabilizes the phosphoryl group" evidence="12">
    <location>
        <position position="109"/>
    </location>
</feature>
<feature type="active site" description="Nucleophile" evidence="10">
    <location>
        <position position="9"/>
    </location>
</feature>
<comment type="caution">
    <text evidence="14">The sequence shown here is derived from an EMBL/GenBank/DDBJ whole genome shotgun (WGS) entry which is preliminary data.</text>
</comment>
<sequence>MKNKALFLDRDGIINIDHGYVYQSENFEFVQGIFSLCHLAQEKGYQLIVITNQSGIGRGKYSIEQFEKLTQWMKKQFSYKGITINDVYYCPHHPTNANKEFLIKCDCRKPEPGMILQAVREHNIDVGQSVFIGDKVSDMQAAKAAGINNRLLLSSQYHDNNEVKAQRVDNIAQACLFIV</sequence>
<keyword evidence="3 13" id="KW-0479">Metal-binding</keyword>
<evidence type="ECO:0000256" key="12">
    <source>
        <dbReference type="PIRSR" id="PIRSR004682-3"/>
    </source>
</evidence>
<dbReference type="InterPro" id="IPR036412">
    <property type="entry name" value="HAD-like_sf"/>
</dbReference>
<evidence type="ECO:0000313" key="15">
    <source>
        <dbReference type="Proteomes" id="UP000537141"/>
    </source>
</evidence>
<dbReference type="PIRSF" id="PIRSF004682">
    <property type="entry name" value="GmhB"/>
    <property type="match status" value="1"/>
</dbReference>
<dbReference type="PANTHER" id="PTHR42891:SF1">
    <property type="entry name" value="D-GLYCERO-BETA-D-MANNO-HEPTOSE-1,7-BISPHOSPHATE 7-PHOSPHATASE"/>
    <property type="match status" value="1"/>
</dbReference>
<evidence type="ECO:0000313" key="14">
    <source>
        <dbReference type="EMBL" id="MBB6544032.1"/>
    </source>
</evidence>
<feature type="binding site" evidence="13">
    <location>
        <position position="105"/>
    </location>
    <ligand>
        <name>Zn(2+)</name>
        <dbReference type="ChEBI" id="CHEBI:29105"/>
    </ligand>
</feature>
<dbReference type="EMBL" id="JACHHU010000022">
    <property type="protein sequence ID" value="MBB6544032.1"/>
    <property type="molecule type" value="Genomic_DNA"/>
</dbReference>
<evidence type="ECO:0000256" key="3">
    <source>
        <dbReference type="ARBA" id="ARBA00022723"/>
    </source>
</evidence>
<evidence type="ECO:0000256" key="13">
    <source>
        <dbReference type="PIRSR" id="PIRSR004682-4"/>
    </source>
</evidence>
<dbReference type="Pfam" id="PF13242">
    <property type="entry name" value="Hydrolase_like"/>
    <property type="match status" value="1"/>
</dbReference>
<dbReference type="NCBIfam" id="TIGR00213">
    <property type="entry name" value="GmhB_yaeD"/>
    <property type="match status" value="1"/>
</dbReference>
<evidence type="ECO:0000256" key="6">
    <source>
        <dbReference type="ARBA" id="ARBA00023277"/>
    </source>
</evidence>
<dbReference type="InterPro" id="IPR023214">
    <property type="entry name" value="HAD_sf"/>
</dbReference>
<dbReference type="AlphaFoldDB" id="A0A7X0NIC3"/>
<keyword evidence="15" id="KW-1185">Reference proteome</keyword>
<feature type="binding site" evidence="13">
    <location>
        <position position="90"/>
    </location>
    <ligand>
        <name>Zn(2+)</name>
        <dbReference type="ChEBI" id="CHEBI:29105"/>
    </ligand>
</feature>
<evidence type="ECO:0000256" key="8">
    <source>
        <dbReference type="ARBA" id="ARBA00061616"/>
    </source>
</evidence>
<dbReference type="Proteomes" id="UP000537141">
    <property type="component" value="Unassembled WGS sequence"/>
</dbReference>
<evidence type="ECO:0000256" key="1">
    <source>
        <dbReference type="ARBA" id="ARBA00004496"/>
    </source>
</evidence>
<keyword evidence="6 9" id="KW-0119">Carbohydrate metabolism</keyword>
<feature type="binding site" evidence="13">
    <location>
        <position position="134"/>
    </location>
    <ligand>
        <name>Mg(2+)</name>
        <dbReference type="ChEBI" id="CHEBI:18420"/>
    </ligand>
</feature>
<keyword evidence="13" id="KW-0460">Magnesium</keyword>
<dbReference type="InterPro" id="IPR006543">
    <property type="entry name" value="Histidinol-phos"/>
</dbReference>
<dbReference type="PANTHER" id="PTHR42891">
    <property type="entry name" value="D-GLYCERO-BETA-D-MANNO-HEPTOSE-1,7-BISPHOSPHATE 7-PHOSPHATASE"/>
    <property type="match status" value="1"/>
</dbReference>
<dbReference type="FunFam" id="3.40.50.1000:FF:000037">
    <property type="entry name" value="D,D-heptose 1,7-bisphosphate phosphatase"/>
    <property type="match status" value="1"/>
</dbReference>
<feature type="binding site" evidence="11">
    <location>
        <position position="135"/>
    </location>
    <ligand>
        <name>substrate</name>
    </ligand>
</feature>
<feature type="binding site" evidence="11">
    <location>
        <begin position="9"/>
        <end position="11"/>
    </location>
    <ligand>
        <name>substrate</name>
    </ligand>
</feature>
<keyword evidence="2 9" id="KW-0963">Cytoplasm</keyword>
<dbReference type="NCBIfam" id="NF006506">
    <property type="entry name" value="PRK08942.1"/>
    <property type="match status" value="1"/>
</dbReference>
<feature type="active site" description="Nucleophile" evidence="10">
    <location>
        <position position="11"/>
    </location>
</feature>
<dbReference type="EC" id="3.1.3.-" evidence="9"/>
<keyword evidence="5 13" id="KW-0862">Zinc</keyword>
<dbReference type="NCBIfam" id="TIGR01656">
    <property type="entry name" value="Histidinol-ppas"/>
    <property type="match status" value="1"/>
</dbReference>
<feature type="binding site" evidence="11">
    <location>
        <begin position="51"/>
        <end position="54"/>
    </location>
    <ligand>
        <name>substrate</name>
    </ligand>
</feature>
<dbReference type="CDD" id="cd07503">
    <property type="entry name" value="HAD_HisB-N"/>
    <property type="match status" value="1"/>
</dbReference>
<feature type="site" description="Stabilizes the phosphoryl group" evidence="12">
    <location>
        <position position="51"/>
    </location>
</feature>
<keyword evidence="4 9" id="KW-0378">Hydrolase</keyword>
<evidence type="ECO:0000256" key="4">
    <source>
        <dbReference type="ARBA" id="ARBA00022801"/>
    </source>
</evidence>
<feature type="binding site" evidence="13">
    <location>
        <position position="135"/>
    </location>
    <ligand>
        <name>Mg(2+)</name>
        <dbReference type="ChEBI" id="CHEBI:18420"/>
    </ligand>
</feature>
<dbReference type="InterPro" id="IPR004446">
    <property type="entry name" value="Heptose_bisP_phosphatase"/>
</dbReference>
<feature type="binding site" evidence="11">
    <location>
        <begin position="108"/>
        <end position="109"/>
    </location>
    <ligand>
        <name>substrate</name>
    </ligand>
</feature>
<feature type="binding site" evidence="11">
    <location>
        <begin position="17"/>
        <end position="20"/>
    </location>
    <ligand>
        <name>substrate</name>
    </ligand>
</feature>
<evidence type="ECO:0000256" key="10">
    <source>
        <dbReference type="PIRSR" id="PIRSR004682-1"/>
    </source>
</evidence>
<dbReference type="GO" id="GO:0046872">
    <property type="term" value="F:metal ion binding"/>
    <property type="evidence" value="ECO:0007669"/>
    <property type="project" value="UniProtKB-KW"/>
</dbReference>
<proteinExistence type="inferred from homology"/>
<comment type="cofactor">
    <cofactor evidence="13">
        <name>Mg(2+)</name>
        <dbReference type="ChEBI" id="CHEBI:18420"/>
    </cofactor>
</comment>
<organism evidence="14 15">
    <name type="scientific">Thalassotalea piscium</name>
    <dbReference type="NCBI Taxonomy" id="1230533"/>
    <lineage>
        <taxon>Bacteria</taxon>
        <taxon>Pseudomonadati</taxon>
        <taxon>Pseudomonadota</taxon>
        <taxon>Gammaproteobacteria</taxon>
        <taxon>Alteromonadales</taxon>
        <taxon>Colwelliaceae</taxon>
        <taxon>Thalassotalea</taxon>
    </lineage>
</organism>
<comment type="similarity">
    <text evidence="8 9">Belongs to the gmhB family.</text>
</comment>
<dbReference type="Gene3D" id="3.40.50.1000">
    <property type="entry name" value="HAD superfamily/HAD-like"/>
    <property type="match status" value="1"/>
</dbReference>
<dbReference type="GO" id="GO:0005737">
    <property type="term" value="C:cytoplasm"/>
    <property type="evidence" value="ECO:0007669"/>
    <property type="project" value="UniProtKB-SubCell"/>
</dbReference>
<evidence type="ECO:0000256" key="9">
    <source>
        <dbReference type="PIRNR" id="PIRNR004682"/>
    </source>
</evidence>
<dbReference type="NCBIfam" id="TIGR01662">
    <property type="entry name" value="HAD-SF-IIIA"/>
    <property type="match status" value="1"/>
</dbReference>
<evidence type="ECO:0000256" key="5">
    <source>
        <dbReference type="ARBA" id="ARBA00022833"/>
    </source>
</evidence>
<feature type="binding site" evidence="13">
    <location>
        <position position="9"/>
    </location>
    <ligand>
        <name>Mg(2+)</name>
        <dbReference type="ChEBI" id="CHEBI:18420"/>
    </ligand>
</feature>
<name>A0A7X0NIC3_9GAMM</name>
<dbReference type="SUPFAM" id="SSF56784">
    <property type="entry name" value="HAD-like"/>
    <property type="match status" value="1"/>
</dbReference>
<comment type="subcellular location">
    <subcellularLocation>
        <location evidence="1 9">Cytoplasm</location>
    </subcellularLocation>
</comment>
<feature type="binding site" evidence="13">
    <location>
        <position position="107"/>
    </location>
    <ligand>
        <name>Zn(2+)</name>
        <dbReference type="ChEBI" id="CHEBI:29105"/>
    </ligand>
</feature>
<evidence type="ECO:0000256" key="11">
    <source>
        <dbReference type="PIRSR" id="PIRSR004682-2"/>
    </source>
</evidence>
<reference evidence="14 15" key="1">
    <citation type="submission" date="2020-08" db="EMBL/GenBank/DDBJ databases">
        <title>Genomic Encyclopedia of Type Strains, Phase IV (KMG-IV): sequencing the most valuable type-strain genomes for metagenomic binning, comparative biology and taxonomic classification.</title>
        <authorList>
            <person name="Goeker M."/>
        </authorList>
    </citation>
    <scope>NUCLEOTIDE SEQUENCE [LARGE SCALE GENOMIC DNA]</scope>
    <source>
        <strain evidence="14 15">DSM 26287</strain>
    </source>
</reference>
<dbReference type="InterPro" id="IPR006549">
    <property type="entry name" value="HAD-SF_hydro_IIIA"/>
</dbReference>
<feature type="binding site" evidence="13">
    <location>
        <position position="11"/>
    </location>
    <ligand>
        <name>Mg(2+)</name>
        <dbReference type="ChEBI" id="CHEBI:18420"/>
    </ligand>
</feature>
<protein>
    <recommendedName>
        <fullName evidence="7 9">D,D-heptose 1,7-bisphosphate phosphatase</fullName>
        <ecNumber evidence="9">3.1.3.-</ecNumber>
    </recommendedName>
</protein>
<dbReference type="GO" id="GO:0016791">
    <property type="term" value="F:phosphatase activity"/>
    <property type="evidence" value="ECO:0007669"/>
    <property type="project" value="InterPro"/>
</dbReference>
<dbReference type="GO" id="GO:0005975">
    <property type="term" value="P:carbohydrate metabolic process"/>
    <property type="evidence" value="ECO:0007669"/>
    <property type="project" value="InterPro"/>
</dbReference>
<gene>
    <name evidence="14" type="ORF">HNQ55_002556</name>
</gene>
<evidence type="ECO:0000256" key="2">
    <source>
        <dbReference type="ARBA" id="ARBA00022490"/>
    </source>
</evidence>
<feature type="site" description="Contributes to substrate recognition" evidence="12">
    <location>
        <position position="108"/>
    </location>
</feature>
<evidence type="ECO:0000256" key="7">
    <source>
        <dbReference type="ARBA" id="ARBA00031828"/>
    </source>
</evidence>
<accession>A0A7X0NIC3</accession>
<comment type="cofactor">
    <cofactor evidence="13">
        <name>Zn(2+)</name>
        <dbReference type="ChEBI" id="CHEBI:29105"/>
    </cofactor>
</comment>